<dbReference type="RefSeq" id="WP_093330065.1">
    <property type="nucleotide sequence ID" value="NZ_FOXP01000001.1"/>
</dbReference>
<proteinExistence type="predicted"/>
<protein>
    <submittedName>
        <fullName evidence="4">PEP-CTERM protein-sorting domain-containing protein</fullName>
    </submittedName>
</protein>
<feature type="chain" id="PRO_5011710987" evidence="2">
    <location>
        <begin position="22"/>
        <end position="226"/>
    </location>
</feature>
<evidence type="ECO:0000256" key="2">
    <source>
        <dbReference type="SAM" id="SignalP"/>
    </source>
</evidence>
<feature type="transmembrane region" description="Helical" evidence="1">
    <location>
        <begin position="194"/>
        <end position="211"/>
    </location>
</feature>
<dbReference type="NCBIfam" id="NF035944">
    <property type="entry name" value="PEPxxWA-CTERM"/>
    <property type="match status" value="1"/>
</dbReference>
<organism evidence="4 5">
    <name type="scientific">Sphingomonas rubra</name>
    <dbReference type="NCBI Taxonomy" id="634430"/>
    <lineage>
        <taxon>Bacteria</taxon>
        <taxon>Pseudomonadati</taxon>
        <taxon>Pseudomonadota</taxon>
        <taxon>Alphaproteobacteria</taxon>
        <taxon>Sphingomonadales</taxon>
        <taxon>Sphingomonadaceae</taxon>
        <taxon>Sphingomonas</taxon>
    </lineage>
</organism>
<dbReference type="EMBL" id="FOXP01000001">
    <property type="protein sequence ID" value="SFP36231.1"/>
    <property type="molecule type" value="Genomic_DNA"/>
</dbReference>
<feature type="signal peptide" evidence="2">
    <location>
        <begin position="1"/>
        <end position="21"/>
    </location>
</feature>
<dbReference type="Proteomes" id="UP000199586">
    <property type="component" value="Unassembled WGS sequence"/>
</dbReference>
<evidence type="ECO:0000259" key="3">
    <source>
        <dbReference type="Pfam" id="PF07589"/>
    </source>
</evidence>
<accession>A0A1I5PRT4</accession>
<reference evidence="5" key="1">
    <citation type="submission" date="2016-10" db="EMBL/GenBank/DDBJ databases">
        <authorList>
            <person name="Varghese N."/>
            <person name="Submissions S."/>
        </authorList>
    </citation>
    <scope>NUCLEOTIDE SEQUENCE [LARGE SCALE GENOMIC DNA]</scope>
    <source>
        <strain evidence="5">CGMCC 1.9113</strain>
    </source>
</reference>
<keyword evidence="2" id="KW-0732">Signal</keyword>
<keyword evidence="1" id="KW-1133">Transmembrane helix</keyword>
<gene>
    <name evidence="4" type="ORF">SAMN04488241_101161</name>
</gene>
<dbReference type="InterPro" id="IPR013424">
    <property type="entry name" value="Ice-binding_C"/>
</dbReference>
<dbReference type="Pfam" id="PF07589">
    <property type="entry name" value="PEP-CTERM"/>
    <property type="match status" value="1"/>
</dbReference>
<keyword evidence="1" id="KW-0812">Transmembrane</keyword>
<dbReference type="AlphaFoldDB" id="A0A1I5PRT4"/>
<sequence>MTIRFLASAIGAVLLATPAGAATVLDFNELHPTRGRTYVYGPYEQAGFRLSSSACPIAGTNGRAQCFVTPANTINNIDRVGAALVNFAGNAVVSLAKVDGGLFTLDSLVLASNINNASGLGRATQDASFTFMLADGSTLTRTRTIDSTGVANRNLLTFDVGPLTGFSFRPSTGTGGFLQFDDIAVTAVAAVPEASIWAMMLVGFGGIGVALRRRRSKVTGRVAFAA</sequence>
<evidence type="ECO:0000256" key="1">
    <source>
        <dbReference type="SAM" id="Phobius"/>
    </source>
</evidence>
<keyword evidence="1" id="KW-0472">Membrane</keyword>
<dbReference type="STRING" id="634430.SAMN04488241_101161"/>
<evidence type="ECO:0000313" key="4">
    <source>
        <dbReference type="EMBL" id="SFP36231.1"/>
    </source>
</evidence>
<evidence type="ECO:0000313" key="5">
    <source>
        <dbReference type="Proteomes" id="UP000199586"/>
    </source>
</evidence>
<keyword evidence="5" id="KW-1185">Reference proteome</keyword>
<feature type="domain" description="Ice-binding protein C-terminal" evidence="3">
    <location>
        <begin position="190"/>
        <end position="214"/>
    </location>
</feature>
<name>A0A1I5PRT4_9SPHN</name>